<dbReference type="InterPro" id="IPR036282">
    <property type="entry name" value="Glutathione-S-Trfase_C_sf"/>
</dbReference>
<accession>A0A380W4K4</accession>
<keyword evidence="4" id="KW-0808">Transferase</keyword>
<dbReference type="InterPro" id="IPR040079">
    <property type="entry name" value="Glutathione_S-Trfase"/>
</dbReference>
<dbReference type="Pfam" id="PF02798">
    <property type="entry name" value="GST_N"/>
    <property type="match status" value="1"/>
</dbReference>
<organism evidence="4 5">
    <name type="scientific">Afipia felis</name>
    <name type="common">Cat scratch disease bacillus</name>
    <dbReference type="NCBI Taxonomy" id="1035"/>
    <lineage>
        <taxon>Bacteria</taxon>
        <taxon>Pseudomonadati</taxon>
        <taxon>Pseudomonadota</taxon>
        <taxon>Alphaproteobacteria</taxon>
        <taxon>Hyphomicrobiales</taxon>
        <taxon>Nitrobacteraceae</taxon>
        <taxon>Afipia</taxon>
    </lineage>
</organism>
<dbReference type="PANTHER" id="PTHR44051:SF2">
    <property type="entry name" value="HYPOTHETICAL GLUTATHIONE S-TRANSFERASE LIKE PROTEIN"/>
    <property type="match status" value="1"/>
</dbReference>
<dbReference type="SFLD" id="SFLDS00019">
    <property type="entry name" value="Glutathione_Transferase_(cytos"/>
    <property type="match status" value="1"/>
</dbReference>
<name>A0A380W4K4_AFIFE</name>
<dbReference type="InterPro" id="IPR004046">
    <property type="entry name" value="GST_C"/>
</dbReference>
<feature type="domain" description="GST N-terminal" evidence="2">
    <location>
        <begin position="1"/>
        <end position="82"/>
    </location>
</feature>
<evidence type="ECO:0000259" key="2">
    <source>
        <dbReference type="PROSITE" id="PS50404"/>
    </source>
</evidence>
<dbReference type="EMBL" id="UIGB01000001">
    <property type="protein sequence ID" value="SUU83898.1"/>
    <property type="molecule type" value="Genomic_DNA"/>
</dbReference>
<dbReference type="RefSeq" id="WP_002718677.1">
    <property type="nucleotide sequence ID" value="NZ_UFSI01000001.1"/>
</dbReference>
<evidence type="ECO:0000259" key="3">
    <source>
        <dbReference type="PROSITE" id="PS50405"/>
    </source>
</evidence>
<dbReference type="InterPro" id="IPR036249">
    <property type="entry name" value="Thioredoxin-like_sf"/>
</dbReference>
<dbReference type="Gene3D" id="3.40.30.10">
    <property type="entry name" value="Glutaredoxin"/>
    <property type="match status" value="1"/>
</dbReference>
<evidence type="ECO:0000313" key="4">
    <source>
        <dbReference type="EMBL" id="SUU83898.1"/>
    </source>
</evidence>
<comment type="similarity">
    <text evidence="1">Belongs to the GST superfamily.</text>
</comment>
<dbReference type="PROSITE" id="PS50404">
    <property type="entry name" value="GST_NTER"/>
    <property type="match status" value="1"/>
</dbReference>
<dbReference type="EC" id="2.5.1.18" evidence="4"/>
<dbReference type="OrthoDB" id="9810080at2"/>
<dbReference type="PANTHER" id="PTHR44051">
    <property type="entry name" value="GLUTATHIONE S-TRANSFERASE-RELATED"/>
    <property type="match status" value="1"/>
</dbReference>
<dbReference type="SFLD" id="SFLDG00358">
    <property type="entry name" value="Main_(cytGST)"/>
    <property type="match status" value="1"/>
</dbReference>
<proteinExistence type="inferred from homology"/>
<protein>
    <submittedName>
        <fullName evidence="4">Glutathione S-transferase GstB</fullName>
        <ecNumber evidence="4">2.5.1.18</ecNumber>
    </submittedName>
</protein>
<evidence type="ECO:0000313" key="5">
    <source>
        <dbReference type="Proteomes" id="UP000254343"/>
    </source>
</evidence>
<evidence type="ECO:0000256" key="1">
    <source>
        <dbReference type="RuleBase" id="RU003494"/>
    </source>
</evidence>
<sequence length="218" mass="24689">MITLYDYALSGNCFKVRYLLKALQLEFTKQPVDFYPGFEHRSDKFLKLNPLGQLPVLDDNGVIIRDAQAILVHLAAQYDPSFRWYPLNRPGMLGQIQIWLAFADSLTSTISAARLHDAMFFNLDAVAARCGADRLLRVLDEHLWFNEQSGHRWLCDGADPTIADVACFPYVALSEEGGVSLEEFPAIVRWCDRFMSLDDFEPMAGMIPLPLPKSSRKS</sequence>
<dbReference type="GO" id="GO:0004364">
    <property type="term" value="F:glutathione transferase activity"/>
    <property type="evidence" value="ECO:0007669"/>
    <property type="project" value="UniProtKB-EC"/>
</dbReference>
<reference evidence="4 5" key="1">
    <citation type="submission" date="2018-06" db="EMBL/GenBank/DDBJ databases">
        <authorList>
            <consortium name="Pathogen Informatics"/>
            <person name="Doyle S."/>
        </authorList>
    </citation>
    <scope>NUCLEOTIDE SEQUENCE [LARGE SCALE GENOMIC DNA]</scope>
    <source>
        <strain evidence="4 5">NCTC12722</strain>
    </source>
</reference>
<dbReference type="Pfam" id="PF00043">
    <property type="entry name" value="GST_C"/>
    <property type="match status" value="1"/>
</dbReference>
<dbReference type="SUPFAM" id="SSF52833">
    <property type="entry name" value="Thioredoxin-like"/>
    <property type="match status" value="1"/>
</dbReference>
<dbReference type="AlphaFoldDB" id="A0A380W4K4"/>
<feature type="domain" description="GST C-terminal" evidence="3">
    <location>
        <begin position="89"/>
        <end position="218"/>
    </location>
</feature>
<dbReference type="Proteomes" id="UP000254343">
    <property type="component" value="Unassembled WGS sequence"/>
</dbReference>
<dbReference type="InterPro" id="IPR010987">
    <property type="entry name" value="Glutathione-S-Trfase_C-like"/>
</dbReference>
<dbReference type="InterPro" id="IPR004045">
    <property type="entry name" value="Glutathione_S-Trfase_N"/>
</dbReference>
<gene>
    <name evidence="4" type="primary">gstB_3</name>
    <name evidence="4" type="ORF">NCTC12722_01077</name>
</gene>
<dbReference type="Gene3D" id="1.20.1050.10">
    <property type="match status" value="1"/>
</dbReference>
<dbReference type="PROSITE" id="PS50405">
    <property type="entry name" value="GST_CTER"/>
    <property type="match status" value="1"/>
</dbReference>
<dbReference type="SUPFAM" id="SSF47616">
    <property type="entry name" value="GST C-terminal domain-like"/>
    <property type="match status" value="1"/>
</dbReference>